<evidence type="ECO:0000256" key="5">
    <source>
        <dbReference type="ARBA" id="ARBA00023136"/>
    </source>
</evidence>
<evidence type="ECO:0000256" key="3">
    <source>
        <dbReference type="ARBA" id="ARBA00022729"/>
    </source>
</evidence>
<dbReference type="InterPro" id="IPR039465">
    <property type="entry name" value="IL-17_rcpt-like"/>
</dbReference>
<dbReference type="GO" id="GO:0030368">
    <property type="term" value="F:interleukin-17 receptor activity"/>
    <property type="evidence" value="ECO:0007669"/>
    <property type="project" value="InterPro"/>
</dbReference>
<protein>
    <submittedName>
        <fullName evidence="11">Putative sefir domain protein</fullName>
    </submittedName>
</protein>
<organism evidence="11">
    <name type="scientific">Rhipicephalus pulchellus</name>
    <name type="common">Yellow backed tick</name>
    <name type="synonym">Dermacentor pulchellus</name>
    <dbReference type="NCBI Taxonomy" id="72859"/>
    <lineage>
        <taxon>Eukaryota</taxon>
        <taxon>Metazoa</taxon>
        <taxon>Ecdysozoa</taxon>
        <taxon>Arthropoda</taxon>
        <taxon>Chelicerata</taxon>
        <taxon>Arachnida</taxon>
        <taxon>Acari</taxon>
        <taxon>Parasitiformes</taxon>
        <taxon>Ixodida</taxon>
        <taxon>Ixodoidea</taxon>
        <taxon>Ixodidae</taxon>
        <taxon>Rhipicephalinae</taxon>
        <taxon>Rhipicephalus</taxon>
        <taxon>Rhipicephalus</taxon>
    </lineage>
</organism>
<accession>L7M3G1</accession>
<evidence type="ECO:0000259" key="10">
    <source>
        <dbReference type="Pfam" id="PF23608"/>
    </source>
</evidence>
<dbReference type="Gene3D" id="3.40.50.11530">
    <property type="match status" value="1"/>
</dbReference>
<reference evidence="11" key="1">
    <citation type="submission" date="2012-11" db="EMBL/GenBank/DDBJ databases">
        <authorList>
            <person name="Lucero-Rivera Y.E."/>
            <person name="Tovar-Ramirez D."/>
        </authorList>
    </citation>
    <scope>NUCLEOTIDE SEQUENCE</scope>
    <source>
        <tissue evidence="11">Salivary gland</tissue>
    </source>
</reference>
<keyword evidence="7" id="KW-0325">Glycoprotein</keyword>
<evidence type="ECO:0000259" key="9">
    <source>
        <dbReference type="Pfam" id="PF08357"/>
    </source>
</evidence>
<keyword evidence="6" id="KW-0675">Receptor</keyword>
<keyword evidence="4 8" id="KW-1133">Transmembrane helix</keyword>
<evidence type="ECO:0000313" key="11">
    <source>
        <dbReference type="EMBL" id="JAA57614.1"/>
    </source>
</evidence>
<evidence type="ECO:0000256" key="7">
    <source>
        <dbReference type="ARBA" id="ARBA00023180"/>
    </source>
</evidence>
<dbReference type="GO" id="GO:0016020">
    <property type="term" value="C:membrane"/>
    <property type="evidence" value="ECO:0007669"/>
    <property type="project" value="UniProtKB-SubCell"/>
</dbReference>
<feature type="domain" description="SEFIR" evidence="9">
    <location>
        <begin position="396"/>
        <end position="536"/>
    </location>
</feature>
<dbReference type="PANTHER" id="PTHR15583:SF7">
    <property type="entry name" value="INTERLEUKIN CYTOKINE RECEPTOR-RELATED PROTEIN 2"/>
    <property type="match status" value="1"/>
</dbReference>
<evidence type="ECO:0000256" key="8">
    <source>
        <dbReference type="SAM" id="Phobius"/>
    </source>
</evidence>
<evidence type="ECO:0000256" key="2">
    <source>
        <dbReference type="ARBA" id="ARBA00022692"/>
    </source>
</evidence>
<keyword evidence="2 8" id="KW-0812">Transmembrane</keyword>
<proteinExistence type="evidence at transcript level"/>
<dbReference type="InterPro" id="IPR057066">
    <property type="entry name" value="Ig_ILCR1"/>
</dbReference>
<dbReference type="PANTHER" id="PTHR15583">
    <property type="entry name" value="INTERLEUKIN-17 RECEPTOR"/>
    <property type="match status" value="1"/>
</dbReference>
<evidence type="ECO:0000256" key="6">
    <source>
        <dbReference type="ARBA" id="ARBA00023170"/>
    </source>
</evidence>
<sequence>MCALSTCCTGIAVSFLRVLLVFPSHFLSHEVFSVLWDLKTDNMSIVSGCFLAKLLVIVLLLCSFRDVGSSDSSYYPAFCSESTTSLQTNCSFMLRPPGPCIIHHTNSCLTYDYSAWNLDEDQVVSSFEDLDYKIYLSTYVNTKEIALNVSFETTSKDVRGFEFSLLDHKFTGTGEKYKTCRMFDLRNYPNTSASVFYDCYKKIRGDYLNNYFFVTSRGLPTNRVGMYFVTLSTSPLKLGAENVCNWESTIMILEPALRKKIVTAQFGLAHVKFNVTRYNISLVSWDWNFTNGGVVVQEQIIEVEPGDRAMTTVSFTNVAAGKYYLRIHPEHPDWNERSCEISRTDTFEIPGDAGSSKNVMIVSMILVPVLLGAVVTTLVIYIYIKKKAAQARRSATVFLLYSYDSATHFQAVQALYQFLSRVPGLRVVFDVTEANEMGAPHQWLPTWLHRADYILLVVSQGVHEKVEKHKRPAREHHPWGDLVTPAIYDIVRLPDLQKKLVKVLMNDIPETYVPTSLFTRGVVFKLPKHISKMLHHIFGEHQCHSRLQCMARHPLWPDPNCEQTFRNKLVELKLSKDV</sequence>
<name>L7M3G1_RHIPC</name>
<reference evidence="11" key="2">
    <citation type="journal article" date="2015" name="J. Proteomics">
        <title>Sexual differences in the sialomes of the zebra tick, Rhipicephalus pulchellus.</title>
        <authorList>
            <person name="Tan A.W."/>
            <person name="Francischetti I.M."/>
            <person name="Slovak M."/>
            <person name="Kini R.M."/>
            <person name="Ribeiro J.M."/>
        </authorList>
    </citation>
    <scope>NUCLEOTIDE SEQUENCE</scope>
    <source>
        <tissue evidence="11">Salivary gland</tissue>
    </source>
</reference>
<feature type="transmembrane region" description="Helical" evidence="8">
    <location>
        <begin position="44"/>
        <end position="64"/>
    </location>
</feature>
<dbReference type="EMBL" id="GACK01007420">
    <property type="protein sequence ID" value="JAA57614.1"/>
    <property type="molecule type" value="mRNA"/>
</dbReference>
<dbReference type="AlphaFoldDB" id="L7M3G1"/>
<dbReference type="Pfam" id="PF08357">
    <property type="entry name" value="SEFIR"/>
    <property type="match status" value="1"/>
</dbReference>
<keyword evidence="5 8" id="KW-0472">Membrane</keyword>
<comment type="subcellular location">
    <subcellularLocation>
        <location evidence="1">Membrane</location>
        <topology evidence="1">Single-pass type I membrane protein</topology>
    </subcellularLocation>
</comment>
<keyword evidence="3" id="KW-0732">Signal</keyword>
<feature type="transmembrane region" description="Helical" evidence="8">
    <location>
        <begin position="359"/>
        <end position="384"/>
    </location>
</feature>
<evidence type="ECO:0000256" key="1">
    <source>
        <dbReference type="ARBA" id="ARBA00004479"/>
    </source>
</evidence>
<dbReference type="InterPro" id="IPR013568">
    <property type="entry name" value="SEFIR_dom"/>
</dbReference>
<feature type="domain" description="ILCR1 Ig-like" evidence="10">
    <location>
        <begin position="245"/>
        <end position="339"/>
    </location>
</feature>
<evidence type="ECO:0000256" key="4">
    <source>
        <dbReference type="ARBA" id="ARBA00022989"/>
    </source>
</evidence>
<dbReference type="Pfam" id="PF23608">
    <property type="entry name" value="Ig_ILCR1"/>
    <property type="match status" value="1"/>
</dbReference>